<dbReference type="KEGG" id="dpr:Despr_1122"/>
<keyword evidence="5 7" id="KW-0067">ATP-binding</keyword>
<evidence type="ECO:0000256" key="1">
    <source>
        <dbReference type="ARBA" id="ARBA00022605"/>
    </source>
</evidence>
<dbReference type="Proteomes" id="UP000006365">
    <property type="component" value="Chromosome"/>
</dbReference>
<comment type="cofactor">
    <cofactor evidence="7">
        <name>Mg(2+)</name>
        <dbReference type="ChEBI" id="CHEBI:18420"/>
    </cofactor>
    <text evidence="7">Binds 1 Mg(2+) ion per subunit.</text>
</comment>
<evidence type="ECO:0000256" key="3">
    <source>
        <dbReference type="ARBA" id="ARBA00022741"/>
    </source>
</evidence>
<dbReference type="PRINTS" id="PR01100">
    <property type="entry name" value="SHIKIMTKNASE"/>
</dbReference>
<feature type="binding site" evidence="7">
    <location>
        <position position="58"/>
    </location>
    <ligand>
        <name>substrate</name>
    </ligand>
</feature>
<evidence type="ECO:0000256" key="5">
    <source>
        <dbReference type="ARBA" id="ARBA00022840"/>
    </source>
</evidence>
<keyword evidence="4 7" id="KW-0418">Kinase</keyword>
<dbReference type="GO" id="GO:0004765">
    <property type="term" value="F:shikimate kinase activity"/>
    <property type="evidence" value="ECO:0007669"/>
    <property type="project" value="UniProtKB-UniRule"/>
</dbReference>
<comment type="subunit">
    <text evidence="7">Monomer.</text>
</comment>
<comment type="function">
    <text evidence="7">Catalyzes the specific phosphorylation of the 3-hydroxyl group of shikimic acid using ATP as a cosubstrate.</text>
</comment>
<dbReference type="GO" id="GO:0009423">
    <property type="term" value="P:chorismate biosynthetic process"/>
    <property type="evidence" value="ECO:0007669"/>
    <property type="project" value="UniProtKB-UniRule"/>
</dbReference>
<dbReference type="AlphaFoldDB" id="A0A7U3YKZ2"/>
<dbReference type="PANTHER" id="PTHR21087">
    <property type="entry name" value="SHIKIMATE KINASE"/>
    <property type="match status" value="1"/>
</dbReference>
<comment type="catalytic activity">
    <reaction evidence="7">
        <text>shikimate + ATP = 3-phosphoshikimate + ADP + H(+)</text>
        <dbReference type="Rhea" id="RHEA:13121"/>
        <dbReference type="ChEBI" id="CHEBI:15378"/>
        <dbReference type="ChEBI" id="CHEBI:30616"/>
        <dbReference type="ChEBI" id="CHEBI:36208"/>
        <dbReference type="ChEBI" id="CHEBI:145989"/>
        <dbReference type="ChEBI" id="CHEBI:456216"/>
        <dbReference type="EC" id="2.7.1.71"/>
    </reaction>
</comment>
<dbReference type="GO" id="GO:0009073">
    <property type="term" value="P:aromatic amino acid family biosynthetic process"/>
    <property type="evidence" value="ECO:0007669"/>
    <property type="project" value="UniProtKB-KW"/>
</dbReference>
<evidence type="ECO:0000256" key="2">
    <source>
        <dbReference type="ARBA" id="ARBA00022679"/>
    </source>
</evidence>
<dbReference type="Gene3D" id="3.40.50.300">
    <property type="entry name" value="P-loop containing nucleotide triphosphate hydrolases"/>
    <property type="match status" value="1"/>
</dbReference>
<dbReference type="GO" id="GO:0000287">
    <property type="term" value="F:magnesium ion binding"/>
    <property type="evidence" value="ECO:0007669"/>
    <property type="project" value="UniProtKB-UniRule"/>
</dbReference>
<evidence type="ECO:0000313" key="8">
    <source>
        <dbReference type="EMBL" id="ADW17294.1"/>
    </source>
</evidence>
<dbReference type="PANTHER" id="PTHR21087:SF16">
    <property type="entry name" value="SHIKIMATE KINASE 1, CHLOROPLASTIC"/>
    <property type="match status" value="1"/>
</dbReference>
<keyword evidence="2 7" id="KW-0808">Transferase</keyword>
<evidence type="ECO:0000256" key="4">
    <source>
        <dbReference type="ARBA" id="ARBA00022777"/>
    </source>
</evidence>
<accession>A0A7U3YKZ2</accession>
<dbReference type="InterPro" id="IPR031322">
    <property type="entry name" value="Shikimate/glucono_kinase"/>
</dbReference>
<evidence type="ECO:0000256" key="7">
    <source>
        <dbReference type="HAMAP-Rule" id="MF_00109"/>
    </source>
</evidence>
<feature type="binding site" evidence="7">
    <location>
        <position position="34"/>
    </location>
    <ligand>
        <name>substrate</name>
    </ligand>
</feature>
<dbReference type="RefSeq" id="WP_015723837.1">
    <property type="nucleotide sequence ID" value="NC_014972.1"/>
</dbReference>
<proteinExistence type="inferred from homology"/>
<keyword evidence="7" id="KW-0963">Cytoplasm</keyword>
<dbReference type="GO" id="GO:0005524">
    <property type="term" value="F:ATP binding"/>
    <property type="evidence" value="ECO:0007669"/>
    <property type="project" value="UniProtKB-UniRule"/>
</dbReference>
<sequence length="172" mass="19342">MRTNLTLIGMPGAGKSTVGIILAKNMGLGFIDTDVLIQINRQKTLQQILDESDHLTLRAIEEEEILKLNISHHVIATGGSAAYSARAMTHLQRMSIVIFLEVSFPEIERRIRNFATRGIAKAKDQTFRELFDERQLLYKRYAEITIACDGIGQEEVARRIADQVHSQDTSCT</sequence>
<comment type="caution">
    <text evidence="7">Lacks conserved residue(s) required for the propagation of feature annotation.</text>
</comment>
<dbReference type="EMBL" id="CP002364">
    <property type="protein sequence ID" value="ADW17294.1"/>
    <property type="molecule type" value="Genomic_DNA"/>
</dbReference>
<feature type="binding site" evidence="7">
    <location>
        <begin position="12"/>
        <end position="17"/>
    </location>
    <ligand>
        <name>ATP</name>
        <dbReference type="ChEBI" id="CHEBI:30616"/>
    </ligand>
</feature>
<comment type="subcellular location">
    <subcellularLocation>
        <location evidence="7">Cytoplasm</location>
    </subcellularLocation>
</comment>
<feature type="binding site" evidence="7">
    <location>
        <position position="117"/>
    </location>
    <ligand>
        <name>ATP</name>
        <dbReference type="ChEBI" id="CHEBI:30616"/>
    </ligand>
</feature>
<feature type="binding site" evidence="7">
    <location>
        <position position="79"/>
    </location>
    <ligand>
        <name>substrate</name>
    </ligand>
</feature>
<dbReference type="HAMAP" id="MF_00109">
    <property type="entry name" value="Shikimate_kinase"/>
    <property type="match status" value="1"/>
</dbReference>
<organism evidence="8 9">
    <name type="scientific">Desulfobulbus propionicus (strain ATCC 33891 / DSM 2032 / VKM B-1956 / 1pr3)</name>
    <dbReference type="NCBI Taxonomy" id="577650"/>
    <lineage>
        <taxon>Bacteria</taxon>
        <taxon>Pseudomonadati</taxon>
        <taxon>Thermodesulfobacteriota</taxon>
        <taxon>Desulfobulbia</taxon>
        <taxon>Desulfobulbales</taxon>
        <taxon>Desulfobulbaceae</taxon>
        <taxon>Desulfobulbus</taxon>
    </lineage>
</organism>
<evidence type="ECO:0000313" key="9">
    <source>
        <dbReference type="Proteomes" id="UP000006365"/>
    </source>
</evidence>
<dbReference type="InterPro" id="IPR000623">
    <property type="entry name" value="Shikimate_kinase/TSH1"/>
</dbReference>
<dbReference type="UniPathway" id="UPA00053">
    <property type="reaction ID" value="UER00088"/>
</dbReference>
<keyword evidence="1 7" id="KW-0028">Amino-acid biosynthesis</keyword>
<comment type="similarity">
    <text evidence="7">Belongs to the shikimate kinase family.</text>
</comment>
<keyword evidence="3 7" id="KW-0547">Nucleotide-binding</keyword>
<keyword evidence="7" id="KW-0479">Metal-binding</keyword>
<dbReference type="CDD" id="cd00464">
    <property type="entry name" value="SK"/>
    <property type="match status" value="1"/>
</dbReference>
<keyword evidence="9" id="KW-1185">Reference proteome</keyword>
<keyword evidence="6 7" id="KW-0057">Aromatic amino acid biosynthesis</keyword>
<feature type="binding site" evidence="7">
    <location>
        <position position="134"/>
    </location>
    <ligand>
        <name>substrate</name>
    </ligand>
</feature>
<dbReference type="Pfam" id="PF01202">
    <property type="entry name" value="SKI"/>
    <property type="match status" value="1"/>
</dbReference>
<dbReference type="GO" id="GO:0005829">
    <property type="term" value="C:cytosol"/>
    <property type="evidence" value="ECO:0007669"/>
    <property type="project" value="TreeGrafter"/>
</dbReference>
<gene>
    <name evidence="7" type="primary">aroK</name>
    <name evidence="8" type="ordered locus">Despr_1122</name>
</gene>
<reference evidence="8 9" key="1">
    <citation type="journal article" date="2011" name="Stand. Genomic Sci.">
        <title>Complete genome sequence of Desulfobulbus propionicus type strain (1pr3).</title>
        <authorList>
            <person name="Pagani I."/>
            <person name="Lapidus A."/>
            <person name="Nolan M."/>
            <person name="Lucas S."/>
            <person name="Hammon N."/>
            <person name="Deshpande S."/>
            <person name="Cheng J.F."/>
            <person name="Chertkov O."/>
            <person name="Davenport K."/>
            <person name="Tapia R."/>
            <person name="Han C."/>
            <person name="Goodwin L."/>
            <person name="Pitluck S."/>
            <person name="Liolios K."/>
            <person name="Mavromatis K."/>
            <person name="Ivanova N."/>
            <person name="Mikhailova N."/>
            <person name="Pati A."/>
            <person name="Chen A."/>
            <person name="Palaniappan K."/>
            <person name="Land M."/>
            <person name="Hauser L."/>
            <person name="Chang Y.J."/>
            <person name="Jeffries C.D."/>
            <person name="Detter J.C."/>
            <person name="Brambilla E."/>
            <person name="Kannan K.P."/>
            <person name="Djao O.D."/>
            <person name="Rohde M."/>
            <person name="Pukall R."/>
            <person name="Spring S."/>
            <person name="Goker M."/>
            <person name="Sikorski J."/>
            <person name="Woyke T."/>
            <person name="Bristow J."/>
            <person name="Eisen J.A."/>
            <person name="Markowitz V."/>
            <person name="Hugenholtz P."/>
            <person name="Kyrpides N.C."/>
            <person name="Klenk H.P."/>
        </authorList>
    </citation>
    <scope>NUCLEOTIDE SEQUENCE [LARGE SCALE GENOMIC DNA]</scope>
    <source>
        <strain evidence="9">ATCC 33891 / DSM 2032 / 1pr3</strain>
    </source>
</reference>
<dbReference type="GO" id="GO:0008652">
    <property type="term" value="P:amino acid biosynthetic process"/>
    <property type="evidence" value="ECO:0007669"/>
    <property type="project" value="UniProtKB-KW"/>
</dbReference>
<dbReference type="EC" id="2.7.1.71" evidence="7"/>
<dbReference type="InterPro" id="IPR027417">
    <property type="entry name" value="P-loop_NTPase"/>
</dbReference>
<name>A0A7U3YKZ2_DESPD</name>
<keyword evidence="7" id="KW-0460">Magnesium</keyword>
<comment type="pathway">
    <text evidence="7">Metabolic intermediate biosynthesis; chorismate biosynthesis; chorismate from D-erythrose 4-phosphate and phosphoenolpyruvate: step 5/7.</text>
</comment>
<protein>
    <recommendedName>
        <fullName evidence="7">Shikimate kinase</fullName>
        <shortName evidence="7">SK</shortName>
        <ecNumber evidence="7">2.7.1.71</ecNumber>
    </recommendedName>
</protein>
<dbReference type="SUPFAM" id="SSF52540">
    <property type="entry name" value="P-loop containing nucleoside triphosphate hydrolases"/>
    <property type="match status" value="1"/>
</dbReference>
<evidence type="ECO:0000256" key="6">
    <source>
        <dbReference type="ARBA" id="ARBA00023141"/>
    </source>
</evidence>
<feature type="binding site" evidence="7">
    <location>
        <position position="16"/>
    </location>
    <ligand>
        <name>Mg(2+)</name>
        <dbReference type="ChEBI" id="CHEBI:18420"/>
    </ligand>
</feature>